<dbReference type="InterPro" id="IPR006514">
    <property type="entry name" value="IRX15/GXM/AGM"/>
</dbReference>
<evidence type="ECO:0000256" key="1">
    <source>
        <dbReference type="ARBA" id="ARBA00004194"/>
    </source>
</evidence>
<keyword evidence="3 5" id="KW-1133">Transmembrane helix</keyword>
<dbReference type="PANTHER" id="PTHR31444">
    <property type="entry name" value="OS11G0490100 PROTEIN"/>
    <property type="match status" value="1"/>
</dbReference>
<dbReference type="GO" id="GO:0000139">
    <property type="term" value="C:Golgi membrane"/>
    <property type="evidence" value="ECO:0007669"/>
    <property type="project" value="UniProtKB-SubCell"/>
</dbReference>
<dbReference type="Proteomes" id="UP000249390">
    <property type="component" value="Unassembled WGS sequence"/>
</dbReference>
<comment type="caution">
    <text evidence="6">The sequence shown here is derived from an EMBL/GenBank/DDBJ whole genome shotgun (WGS) entry which is preliminary data.</text>
</comment>
<dbReference type="NCBIfam" id="TIGR01627">
    <property type="entry name" value="A_thal_3515"/>
    <property type="match status" value="1"/>
</dbReference>
<dbReference type="AlphaFoldDB" id="A0A328DW02"/>
<keyword evidence="4 5" id="KW-0472">Membrane</keyword>
<feature type="transmembrane region" description="Helical" evidence="5">
    <location>
        <begin position="29"/>
        <end position="47"/>
    </location>
</feature>
<name>A0A328DW02_9ASTE</name>
<evidence type="ECO:0000256" key="4">
    <source>
        <dbReference type="ARBA" id="ARBA00023136"/>
    </source>
</evidence>
<keyword evidence="2 5" id="KW-0812">Transmembrane</keyword>
<dbReference type="EMBL" id="NQVE01000082">
    <property type="protein sequence ID" value="RAL49400.1"/>
    <property type="molecule type" value="Genomic_DNA"/>
</dbReference>
<sequence length="298" mass="32492">MKTGAKLIVLHPSLHKQGIPAVPSSSHRILALVFAAFFGFGFALSLFSGKHAVPGALTLAAAEAARPQLPQPAIDALLYYATLNTSSVGSRMSSPEVSAVVASLRRCGYACNFLVFGLTHETLLWNSLNHNGRTVIVDESAYAVSKLEEKNPGIEAYDVQFTTRVSEFRNLLKHADEEAKRDCRPVQNLLFSDCKLAINDLPNHLYDVAWDVILVDGPRGYSQSAPGRMSAIFTAGVLARSKRGGAAQTQVFVHEIDREVERVSSERFLCRGNLVNSVGKLGHYAVGKFEAKENRFCS</sequence>
<evidence type="ECO:0000313" key="7">
    <source>
        <dbReference type="Proteomes" id="UP000249390"/>
    </source>
</evidence>
<proteinExistence type="predicted"/>
<dbReference type="GO" id="GO:0045492">
    <property type="term" value="P:xylan biosynthetic process"/>
    <property type="evidence" value="ECO:0007669"/>
    <property type="project" value="InterPro"/>
</dbReference>
<dbReference type="Pfam" id="PF21729">
    <property type="entry name" value="IRX15_IRX15L_GXM"/>
    <property type="match status" value="1"/>
</dbReference>
<evidence type="ECO:0000256" key="3">
    <source>
        <dbReference type="ARBA" id="ARBA00022989"/>
    </source>
</evidence>
<keyword evidence="7" id="KW-1185">Reference proteome</keyword>
<evidence type="ECO:0000256" key="2">
    <source>
        <dbReference type="ARBA" id="ARBA00022692"/>
    </source>
</evidence>
<evidence type="ECO:0000313" key="6">
    <source>
        <dbReference type="EMBL" id="RAL49400.1"/>
    </source>
</evidence>
<protein>
    <submittedName>
        <fullName evidence="6">Uncharacterized protein</fullName>
    </submittedName>
</protein>
<reference evidence="6 7" key="1">
    <citation type="submission" date="2018-06" db="EMBL/GenBank/DDBJ databases">
        <title>The Genome of Cuscuta australis (Dodder) Provides Insight into the Evolution of Plant Parasitism.</title>
        <authorList>
            <person name="Liu H."/>
        </authorList>
    </citation>
    <scope>NUCLEOTIDE SEQUENCE [LARGE SCALE GENOMIC DNA]</scope>
    <source>
        <strain evidence="7">cv. Yunnan</strain>
        <tissue evidence="6">Vines</tissue>
    </source>
</reference>
<organism evidence="6 7">
    <name type="scientific">Cuscuta australis</name>
    <dbReference type="NCBI Taxonomy" id="267555"/>
    <lineage>
        <taxon>Eukaryota</taxon>
        <taxon>Viridiplantae</taxon>
        <taxon>Streptophyta</taxon>
        <taxon>Embryophyta</taxon>
        <taxon>Tracheophyta</taxon>
        <taxon>Spermatophyta</taxon>
        <taxon>Magnoliopsida</taxon>
        <taxon>eudicotyledons</taxon>
        <taxon>Gunneridae</taxon>
        <taxon>Pentapetalae</taxon>
        <taxon>asterids</taxon>
        <taxon>lamiids</taxon>
        <taxon>Solanales</taxon>
        <taxon>Convolvulaceae</taxon>
        <taxon>Cuscuteae</taxon>
        <taxon>Cuscuta</taxon>
        <taxon>Cuscuta subgen. Grammica</taxon>
        <taxon>Cuscuta sect. Cleistogrammica</taxon>
    </lineage>
</organism>
<comment type="subcellular location">
    <subcellularLocation>
        <location evidence="1">Golgi apparatus membrane</location>
        <topology evidence="1">Single-pass membrane protein</topology>
    </subcellularLocation>
</comment>
<evidence type="ECO:0000256" key="5">
    <source>
        <dbReference type="SAM" id="Phobius"/>
    </source>
</evidence>
<gene>
    <name evidence="6" type="ORF">DM860_012833</name>
</gene>
<accession>A0A328DW02</accession>